<evidence type="ECO:0000259" key="9">
    <source>
        <dbReference type="Pfam" id="PF13244"/>
    </source>
</evidence>
<evidence type="ECO:0000256" key="2">
    <source>
        <dbReference type="ARBA" id="ARBA00009425"/>
    </source>
</evidence>
<organism evidence="10 11">
    <name type="scientific">Bogoriella caseilytica</name>
    <dbReference type="NCBI Taxonomy" id="56055"/>
    <lineage>
        <taxon>Bacteria</taxon>
        <taxon>Bacillati</taxon>
        <taxon>Actinomycetota</taxon>
        <taxon>Actinomycetes</taxon>
        <taxon>Micrococcales</taxon>
        <taxon>Bogoriellaceae</taxon>
        <taxon>Bogoriella</taxon>
    </lineage>
</organism>
<evidence type="ECO:0000256" key="7">
    <source>
        <dbReference type="SAM" id="Phobius"/>
    </source>
</evidence>
<dbReference type="AlphaFoldDB" id="A0A3N2BCJ1"/>
<dbReference type="PANTHER" id="PTHR33932:SF4">
    <property type="entry name" value="NA(+)_H(+) ANTIPORTER SUBUNIT B"/>
    <property type="match status" value="1"/>
</dbReference>
<feature type="transmembrane region" description="Helical" evidence="7">
    <location>
        <begin position="262"/>
        <end position="282"/>
    </location>
</feature>
<protein>
    <submittedName>
        <fullName evidence="10">Multisubunit sodium/proton antiporter MrpB subunit</fullName>
    </submittedName>
</protein>
<evidence type="ECO:0000313" key="10">
    <source>
        <dbReference type="EMBL" id="ROR72971.1"/>
    </source>
</evidence>
<evidence type="ECO:0000313" key="11">
    <source>
        <dbReference type="Proteomes" id="UP000280668"/>
    </source>
</evidence>
<dbReference type="Proteomes" id="UP000280668">
    <property type="component" value="Unassembled WGS sequence"/>
</dbReference>
<evidence type="ECO:0000256" key="4">
    <source>
        <dbReference type="ARBA" id="ARBA00022692"/>
    </source>
</evidence>
<feature type="domain" description="Na+/H+ antiporter MnhB subunit-related protein" evidence="8">
    <location>
        <begin position="204"/>
        <end position="305"/>
    </location>
</feature>
<evidence type="ECO:0000256" key="6">
    <source>
        <dbReference type="ARBA" id="ARBA00023136"/>
    </source>
</evidence>
<sequence>MIPALDPAHAPEALDVALGLALCVTAALALIPRSRLAQSMAFLGLGVLMTLTWLRLGSVDVALAEAALGTGLLSALLVWLAARGRPRPGPDAAPTAAASEAGGPRRFLVPALGVLAGAVAALIVLGVWSRAELLPPQWGEPLAEQMDGTGVTHEITGVLLSFRAYDTLLESAVLMFAAVAVLALGRDDGFHALRVSAPAMPSTLRWLVRATAPVLLLLAFWLLVAGSSQPGGAFQSGAVLAGLLILLRVAQVPVNRRVIRALPALLVAGVIAFLAAGLLGPAMGQAWLAWDPAWAFAAVFSIEVLLTCGIAAALSLLYLALENPVGAR</sequence>
<dbReference type="InterPro" id="IPR025383">
    <property type="entry name" value="MrpA_C/MbhD"/>
</dbReference>
<evidence type="ECO:0000256" key="3">
    <source>
        <dbReference type="ARBA" id="ARBA00022475"/>
    </source>
</evidence>
<evidence type="ECO:0000259" key="8">
    <source>
        <dbReference type="Pfam" id="PF04039"/>
    </source>
</evidence>
<keyword evidence="3" id="KW-1003">Cell membrane</keyword>
<feature type="transmembrane region" description="Helical" evidence="7">
    <location>
        <begin position="206"/>
        <end position="226"/>
    </location>
</feature>
<feature type="domain" description="MrpA C-terminal/MbhD" evidence="9">
    <location>
        <begin position="21"/>
        <end position="83"/>
    </location>
</feature>
<keyword evidence="11" id="KW-1185">Reference proteome</keyword>
<dbReference type="InterPro" id="IPR007182">
    <property type="entry name" value="MnhB"/>
</dbReference>
<dbReference type="OrthoDB" id="4962908at2"/>
<comment type="subcellular location">
    <subcellularLocation>
        <location evidence="1">Cell membrane</location>
        <topology evidence="1">Multi-pass membrane protein</topology>
    </subcellularLocation>
</comment>
<comment type="caution">
    <text evidence="10">The sequence shown here is derived from an EMBL/GenBank/DDBJ whole genome shotgun (WGS) entry which is preliminary data.</text>
</comment>
<keyword evidence="5 7" id="KW-1133">Transmembrane helix</keyword>
<dbReference type="PANTHER" id="PTHR33932">
    <property type="entry name" value="NA(+)/H(+) ANTIPORTER SUBUNIT B"/>
    <property type="match status" value="1"/>
</dbReference>
<gene>
    <name evidence="10" type="ORF">EDD31_1336</name>
</gene>
<feature type="transmembrane region" description="Helical" evidence="7">
    <location>
        <begin position="107"/>
        <end position="128"/>
    </location>
</feature>
<evidence type="ECO:0000256" key="1">
    <source>
        <dbReference type="ARBA" id="ARBA00004651"/>
    </source>
</evidence>
<dbReference type="GO" id="GO:0005886">
    <property type="term" value="C:plasma membrane"/>
    <property type="evidence" value="ECO:0007669"/>
    <property type="project" value="UniProtKB-SubCell"/>
</dbReference>
<comment type="similarity">
    <text evidence="2">Belongs to the CPA3 antiporters (TC 2.A.63) subunit B family.</text>
</comment>
<dbReference type="EMBL" id="RKHK01000001">
    <property type="protein sequence ID" value="ROR72971.1"/>
    <property type="molecule type" value="Genomic_DNA"/>
</dbReference>
<dbReference type="Pfam" id="PF13244">
    <property type="entry name" value="MbhD"/>
    <property type="match status" value="1"/>
</dbReference>
<name>A0A3N2BCJ1_9MICO</name>
<feature type="transmembrane region" description="Helical" evidence="7">
    <location>
        <begin position="168"/>
        <end position="185"/>
    </location>
</feature>
<accession>A0A3N2BCJ1</accession>
<dbReference type="RefSeq" id="WP_148058885.1">
    <property type="nucleotide sequence ID" value="NZ_RKHK01000001.1"/>
</dbReference>
<feature type="transmembrane region" description="Helical" evidence="7">
    <location>
        <begin position="294"/>
        <end position="321"/>
    </location>
</feature>
<dbReference type="InterPro" id="IPR050622">
    <property type="entry name" value="CPA3_antiporter_subunitB"/>
</dbReference>
<proteinExistence type="inferred from homology"/>
<evidence type="ECO:0000256" key="5">
    <source>
        <dbReference type="ARBA" id="ARBA00022989"/>
    </source>
</evidence>
<reference evidence="10 11" key="1">
    <citation type="submission" date="2018-11" db="EMBL/GenBank/DDBJ databases">
        <title>Sequencing the genomes of 1000 actinobacteria strains.</title>
        <authorList>
            <person name="Klenk H.-P."/>
        </authorList>
    </citation>
    <scope>NUCLEOTIDE SEQUENCE [LARGE SCALE GENOMIC DNA]</scope>
    <source>
        <strain evidence="10 11">DSM 11294</strain>
    </source>
</reference>
<feature type="transmembrane region" description="Helical" evidence="7">
    <location>
        <begin position="232"/>
        <end position="250"/>
    </location>
</feature>
<keyword evidence="4 7" id="KW-0812">Transmembrane</keyword>
<feature type="transmembrane region" description="Helical" evidence="7">
    <location>
        <begin position="13"/>
        <end position="32"/>
    </location>
</feature>
<feature type="transmembrane region" description="Helical" evidence="7">
    <location>
        <begin position="39"/>
        <end position="56"/>
    </location>
</feature>
<keyword evidence="6 7" id="KW-0472">Membrane</keyword>
<dbReference type="Pfam" id="PF04039">
    <property type="entry name" value="MnhB"/>
    <property type="match status" value="1"/>
</dbReference>
<feature type="transmembrane region" description="Helical" evidence="7">
    <location>
        <begin position="62"/>
        <end position="82"/>
    </location>
</feature>